<dbReference type="KEGG" id="dord:105994025"/>
<keyword evidence="3" id="KW-1185">Reference proteome</keyword>
<sequence>MLLNYRAPAIHSLLWCLTVYMSLMFGASHSLNGFSEESCILKMTVQNFRLILSWELKNTSVVPTHYTLQYTIMRLNFHSYRSLKFSKPPPLEAVDMVEVISIHRKKKVWNYNYDDSDSDTEVTPKTNATGYTMHGLVGLLSQDPASSIPSHESQPIDSEADESDEAEAGAELDPPTAPEPQPWQSGDSSEPYERRESLLQDPFLEDNSSSPEGSGDRIIFNVDLNSVFLRVVDKDVDEASLVSSLTEEMADPEEDADGGESTLLIASGERTQAAHLSPSSQCLWTEDALSDQSDADADMQDGYLMR</sequence>
<proteinExistence type="predicted"/>
<keyword evidence="2" id="KW-0732">Signal</keyword>
<dbReference type="FunCoup" id="A0A1S3G3M2">
    <property type="interactions" value="898"/>
</dbReference>
<dbReference type="InParanoid" id="A0A1S3G3M2"/>
<feature type="compositionally biased region" description="Acidic residues" evidence="1">
    <location>
        <begin position="158"/>
        <end position="170"/>
    </location>
</feature>
<feature type="signal peptide" evidence="2">
    <location>
        <begin position="1"/>
        <end position="30"/>
    </location>
</feature>
<feature type="chain" id="PRO_5010219031" evidence="2">
    <location>
        <begin position="31"/>
        <end position="306"/>
    </location>
</feature>
<feature type="compositionally biased region" description="Polar residues" evidence="1">
    <location>
        <begin position="143"/>
        <end position="156"/>
    </location>
</feature>
<dbReference type="SUPFAM" id="SSF49265">
    <property type="entry name" value="Fibronectin type III"/>
    <property type="match status" value="1"/>
</dbReference>
<dbReference type="InterPro" id="IPR013783">
    <property type="entry name" value="Ig-like_fold"/>
</dbReference>
<name>A0A1S3G3M2_DIPOR</name>
<evidence type="ECO:0000313" key="3">
    <source>
        <dbReference type="Proteomes" id="UP000081671"/>
    </source>
</evidence>
<dbReference type="AlphaFoldDB" id="A0A1S3G3M2"/>
<dbReference type="RefSeq" id="XP_012882889.1">
    <property type="nucleotide sequence ID" value="XM_013027435.1"/>
</dbReference>
<dbReference type="Proteomes" id="UP000081671">
    <property type="component" value="Unplaced"/>
</dbReference>
<keyword evidence="4" id="KW-0675">Receptor</keyword>
<accession>A0A1S3G3M2</accession>
<feature type="region of interest" description="Disordered" evidence="1">
    <location>
        <begin position="287"/>
        <end position="306"/>
    </location>
</feature>
<evidence type="ECO:0000256" key="1">
    <source>
        <dbReference type="SAM" id="MobiDB-lite"/>
    </source>
</evidence>
<protein>
    <submittedName>
        <fullName evidence="4">Interferon alpha/beta receptor 2</fullName>
    </submittedName>
</protein>
<dbReference type="GeneID" id="105994025"/>
<evidence type="ECO:0000256" key="2">
    <source>
        <dbReference type="SAM" id="SignalP"/>
    </source>
</evidence>
<gene>
    <name evidence="4" type="primary">Ifnar2</name>
</gene>
<dbReference type="OrthoDB" id="8947665at2759"/>
<reference evidence="4" key="1">
    <citation type="submission" date="2025-08" db="UniProtKB">
        <authorList>
            <consortium name="RefSeq"/>
        </authorList>
    </citation>
    <scope>IDENTIFICATION</scope>
    <source>
        <tissue evidence="4">Kidney</tissue>
    </source>
</reference>
<dbReference type="CTD" id="3455"/>
<dbReference type="Gene3D" id="2.60.40.10">
    <property type="entry name" value="Immunoglobulins"/>
    <property type="match status" value="1"/>
</dbReference>
<evidence type="ECO:0000313" key="4">
    <source>
        <dbReference type="RefSeq" id="XP_012882889.1"/>
    </source>
</evidence>
<organism evidence="3 4">
    <name type="scientific">Dipodomys ordii</name>
    <name type="common">Ord's kangaroo rat</name>
    <dbReference type="NCBI Taxonomy" id="10020"/>
    <lineage>
        <taxon>Eukaryota</taxon>
        <taxon>Metazoa</taxon>
        <taxon>Chordata</taxon>
        <taxon>Craniata</taxon>
        <taxon>Vertebrata</taxon>
        <taxon>Euteleostomi</taxon>
        <taxon>Mammalia</taxon>
        <taxon>Eutheria</taxon>
        <taxon>Euarchontoglires</taxon>
        <taxon>Glires</taxon>
        <taxon>Rodentia</taxon>
        <taxon>Castorimorpha</taxon>
        <taxon>Heteromyidae</taxon>
        <taxon>Dipodomyinae</taxon>
        <taxon>Dipodomys</taxon>
    </lineage>
</organism>
<dbReference type="InterPro" id="IPR036116">
    <property type="entry name" value="FN3_sf"/>
</dbReference>
<feature type="region of interest" description="Disordered" evidence="1">
    <location>
        <begin position="142"/>
        <end position="195"/>
    </location>
</feature>